<dbReference type="Gene3D" id="2.40.50.100">
    <property type="match status" value="1"/>
</dbReference>
<feature type="coiled-coil region" evidence="1">
    <location>
        <begin position="54"/>
        <end position="112"/>
    </location>
</feature>
<evidence type="ECO:0000259" key="2">
    <source>
        <dbReference type="Pfam" id="PF25989"/>
    </source>
</evidence>
<sequence length="403" mass="43688">MTRKSVQDSYTEEGVLSGGRQYTLFSEVSGPVQRIAVRENQTVTPGTLLYIIDSQDYLYQKEQLESERSGLEAQKNKAEISRVMTLSPEEYIHSLAQQADSAEAALTAAQTRYAAAGELLSSGAISRNEYEELHADFEMKKTAAAAARERHSESRKSLLSLKSSGMDDAALNEQFYSSDTRALAAQIEAMDIRLRQLGESIEKCVVRADRAGIVSSLPLSGSSYLSAGSPALTLDVTDTLCAEADVLTAVAPFLSKGTPVTIRLVLRGSEEIYSGEIAEIYDYATCGRSALGTAEYRVHIKVALPEETQLALKNKSGYGVLLSFCPYSAENVLTVPGSAVFSEAQQSYVYTISNGRAVKTPVELSYRTVSDAVILSGLNEGDTVISYADNEGLCEGARVRRMR</sequence>
<evidence type="ECO:0000313" key="4">
    <source>
        <dbReference type="Proteomes" id="UP001241537"/>
    </source>
</evidence>
<dbReference type="Gene3D" id="1.10.287.470">
    <property type="entry name" value="Helix hairpin bin"/>
    <property type="match status" value="1"/>
</dbReference>
<keyword evidence="1" id="KW-0175">Coiled coil</keyword>
<dbReference type="GO" id="GO:1990281">
    <property type="term" value="C:efflux pump complex"/>
    <property type="evidence" value="ECO:0007669"/>
    <property type="project" value="TreeGrafter"/>
</dbReference>
<dbReference type="Gene3D" id="2.40.420.20">
    <property type="match status" value="1"/>
</dbReference>
<dbReference type="PANTHER" id="PTHR30469">
    <property type="entry name" value="MULTIDRUG RESISTANCE PROTEIN MDTA"/>
    <property type="match status" value="1"/>
</dbReference>
<dbReference type="PANTHER" id="PTHR30469:SF15">
    <property type="entry name" value="HLYD FAMILY OF SECRETION PROTEINS"/>
    <property type="match status" value="1"/>
</dbReference>
<dbReference type="GO" id="GO:0015562">
    <property type="term" value="F:efflux transmembrane transporter activity"/>
    <property type="evidence" value="ECO:0007669"/>
    <property type="project" value="TreeGrafter"/>
</dbReference>
<evidence type="ECO:0000313" key="3">
    <source>
        <dbReference type="EMBL" id="MDQ0152373.1"/>
    </source>
</evidence>
<name>A0AAE3VAB1_9FIRM</name>
<proteinExistence type="predicted"/>
<dbReference type="EMBL" id="JAUSTO010000005">
    <property type="protein sequence ID" value="MDQ0152373.1"/>
    <property type="molecule type" value="Genomic_DNA"/>
</dbReference>
<dbReference type="Proteomes" id="UP001241537">
    <property type="component" value="Unassembled WGS sequence"/>
</dbReference>
<reference evidence="3" key="1">
    <citation type="submission" date="2023-07" db="EMBL/GenBank/DDBJ databases">
        <title>Genomic Encyclopedia of Type Strains, Phase IV (KMG-IV): sequencing the most valuable type-strain genomes for metagenomic binning, comparative biology and taxonomic classification.</title>
        <authorList>
            <person name="Goeker M."/>
        </authorList>
    </citation>
    <scope>NUCLEOTIDE SEQUENCE</scope>
    <source>
        <strain evidence="3">DSM 19659</strain>
    </source>
</reference>
<dbReference type="SUPFAM" id="SSF111369">
    <property type="entry name" value="HlyD-like secretion proteins"/>
    <property type="match status" value="1"/>
</dbReference>
<dbReference type="RefSeq" id="WP_170065370.1">
    <property type="nucleotide sequence ID" value="NZ_JAUSTO010000005.1"/>
</dbReference>
<keyword evidence="4" id="KW-1185">Reference proteome</keyword>
<accession>A0AAE3VAB1</accession>
<protein>
    <submittedName>
        <fullName evidence="3">HlyD family secretion protein</fullName>
    </submittedName>
</protein>
<feature type="domain" description="YknX-like C-terminal permuted SH3-like" evidence="2">
    <location>
        <begin position="332"/>
        <end position="400"/>
    </location>
</feature>
<dbReference type="InterPro" id="IPR058637">
    <property type="entry name" value="YknX-like_C"/>
</dbReference>
<comment type="caution">
    <text evidence="3">The sequence shown here is derived from an EMBL/GenBank/DDBJ whole genome shotgun (WGS) entry which is preliminary data.</text>
</comment>
<organism evidence="3 4">
    <name type="scientific">Moryella indoligenes</name>
    <dbReference type="NCBI Taxonomy" id="371674"/>
    <lineage>
        <taxon>Bacteria</taxon>
        <taxon>Bacillati</taxon>
        <taxon>Bacillota</taxon>
        <taxon>Clostridia</taxon>
        <taxon>Lachnospirales</taxon>
        <taxon>Lachnospiraceae</taxon>
        <taxon>Moryella</taxon>
    </lineage>
</organism>
<dbReference type="Pfam" id="PF25989">
    <property type="entry name" value="YknX_C"/>
    <property type="match status" value="1"/>
</dbReference>
<gene>
    <name evidence="3" type="ORF">J2S20_001062</name>
</gene>
<dbReference type="AlphaFoldDB" id="A0AAE3VAB1"/>
<evidence type="ECO:0000256" key="1">
    <source>
        <dbReference type="SAM" id="Coils"/>
    </source>
</evidence>